<keyword evidence="3" id="KW-1185">Reference proteome</keyword>
<sequence length="80" mass="8903">MEPYRLAIGIHIAMFFFFTVVTFGYLSVTSDPAMVRDTVFYVVMAALSALAALLFTVTVSASFYTARYVARRISRQSTSS</sequence>
<organism evidence="2 3">
    <name type="scientific">Bacillus daqingensis</name>
    <dbReference type="NCBI Taxonomy" id="872396"/>
    <lineage>
        <taxon>Bacteria</taxon>
        <taxon>Bacillati</taxon>
        <taxon>Bacillota</taxon>
        <taxon>Bacilli</taxon>
        <taxon>Bacillales</taxon>
        <taxon>Bacillaceae</taxon>
        <taxon>Bacillus</taxon>
    </lineage>
</organism>
<comment type="caution">
    <text evidence="2">The sequence shown here is derived from an EMBL/GenBank/DDBJ whole genome shotgun (WGS) entry which is preliminary data.</text>
</comment>
<keyword evidence="1" id="KW-0812">Transmembrane</keyword>
<dbReference type="RefSeq" id="WP_377909512.1">
    <property type="nucleotide sequence ID" value="NZ_JBHSGK010000011.1"/>
</dbReference>
<name>A0ABV9NY12_9BACI</name>
<feature type="transmembrane region" description="Helical" evidence="1">
    <location>
        <begin position="7"/>
        <end position="28"/>
    </location>
</feature>
<dbReference type="EMBL" id="JBHSGK010000011">
    <property type="protein sequence ID" value="MFC4736899.1"/>
    <property type="molecule type" value="Genomic_DNA"/>
</dbReference>
<evidence type="ECO:0000256" key="1">
    <source>
        <dbReference type="SAM" id="Phobius"/>
    </source>
</evidence>
<proteinExistence type="predicted"/>
<protein>
    <submittedName>
        <fullName evidence="2">Uncharacterized protein</fullName>
    </submittedName>
</protein>
<keyword evidence="1" id="KW-1133">Transmembrane helix</keyword>
<evidence type="ECO:0000313" key="3">
    <source>
        <dbReference type="Proteomes" id="UP001595896"/>
    </source>
</evidence>
<accession>A0ABV9NY12</accession>
<keyword evidence="1" id="KW-0472">Membrane</keyword>
<evidence type="ECO:0000313" key="2">
    <source>
        <dbReference type="EMBL" id="MFC4736899.1"/>
    </source>
</evidence>
<gene>
    <name evidence="2" type="ORF">ACFO4L_09910</name>
</gene>
<feature type="transmembrane region" description="Helical" evidence="1">
    <location>
        <begin position="40"/>
        <end position="66"/>
    </location>
</feature>
<dbReference type="Proteomes" id="UP001595896">
    <property type="component" value="Unassembled WGS sequence"/>
</dbReference>
<reference evidence="3" key="1">
    <citation type="journal article" date="2019" name="Int. J. Syst. Evol. Microbiol.">
        <title>The Global Catalogue of Microorganisms (GCM) 10K type strain sequencing project: providing services to taxonomists for standard genome sequencing and annotation.</title>
        <authorList>
            <consortium name="The Broad Institute Genomics Platform"/>
            <consortium name="The Broad Institute Genome Sequencing Center for Infectious Disease"/>
            <person name="Wu L."/>
            <person name="Ma J."/>
        </authorList>
    </citation>
    <scope>NUCLEOTIDE SEQUENCE [LARGE SCALE GENOMIC DNA]</scope>
    <source>
        <strain evidence="3">JCM 12165</strain>
    </source>
</reference>